<organism evidence="3">
    <name type="scientific">marine metagenome</name>
    <dbReference type="NCBI Taxonomy" id="408172"/>
    <lineage>
        <taxon>unclassified sequences</taxon>
        <taxon>metagenomes</taxon>
        <taxon>ecological metagenomes</taxon>
    </lineage>
</organism>
<dbReference type="Gene3D" id="3.30.2040.10">
    <property type="entry name" value="PSTPO5379-like domain"/>
    <property type="match status" value="1"/>
</dbReference>
<evidence type="ECO:0000256" key="1">
    <source>
        <dbReference type="ARBA" id="ARBA00007896"/>
    </source>
</evidence>
<feature type="non-terminal residue" evidence="3">
    <location>
        <position position="1"/>
    </location>
</feature>
<protein>
    <recommendedName>
        <fullName evidence="4">DUF1445 domain-containing protein</fullName>
    </recommendedName>
</protein>
<keyword evidence="2" id="KW-0456">Lyase</keyword>
<evidence type="ECO:0000313" key="3">
    <source>
        <dbReference type="EMBL" id="SVA40169.1"/>
    </source>
</evidence>
<dbReference type="InterPro" id="IPR009906">
    <property type="entry name" value="D-Glu_cyclase"/>
</dbReference>
<sequence length="265" mass="29010">VTIETGITVPPSELRKSIREGGLVRPTSGMAPGFVQTNLAILPEQVAFDFLLFCQRNPKPCPLIEVLEPGQIEAKATAPESDIRTDVSMYRVYESGKLVDEIPDLSEIWRDDYVSFLLGCSFSFESALLNNGIKLPHFEQGTNVSMYITNIPTIPAGEFSGPMVVSMRAIPQEKVVRAVQVTSRFPSVHGSPVHVGDPEAIGIRDISKPDFGDPTKFNPGDVPVFWACGVTPQSVAMSSKPSIMVTHSPGHMFITDMRDEDYSII</sequence>
<dbReference type="PANTHER" id="PTHR32022:SF10">
    <property type="entry name" value="D-GLUTAMATE CYCLASE, MITOCHONDRIAL"/>
    <property type="match status" value="1"/>
</dbReference>
<gene>
    <name evidence="3" type="ORF">METZ01_LOCUS93023</name>
</gene>
<dbReference type="AlphaFoldDB" id="A0A381VII5"/>
<evidence type="ECO:0000256" key="2">
    <source>
        <dbReference type="ARBA" id="ARBA00023239"/>
    </source>
</evidence>
<evidence type="ECO:0008006" key="4">
    <source>
        <dbReference type="Google" id="ProtNLM"/>
    </source>
</evidence>
<comment type="similarity">
    <text evidence="1">Belongs to the D-glutamate cyclase family.</text>
</comment>
<dbReference type="NCBIfam" id="NF003969">
    <property type="entry name" value="PRK05463.1"/>
    <property type="match status" value="1"/>
</dbReference>
<dbReference type="Pfam" id="PF07286">
    <property type="entry name" value="D-Glu_cyclase"/>
    <property type="match status" value="1"/>
</dbReference>
<dbReference type="EMBL" id="UINC01008938">
    <property type="protein sequence ID" value="SVA40169.1"/>
    <property type="molecule type" value="Genomic_DNA"/>
</dbReference>
<dbReference type="InterPro" id="IPR016938">
    <property type="entry name" value="UPF0317"/>
</dbReference>
<reference evidence="3" key="1">
    <citation type="submission" date="2018-05" db="EMBL/GenBank/DDBJ databases">
        <authorList>
            <person name="Lanie J.A."/>
            <person name="Ng W.-L."/>
            <person name="Kazmierczak K.M."/>
            <person name="Andrzejewski T.M."/>
            <person name="Davidsen T.M."/>
            <person name="Wayne K.J."/>
            <person name="Tettelin H."/>
            <person name="Glass J.I."/>
            <person name="Rusch D."/>
            <person name="Podicherti R."/>
            <person name="Tsui H.-C.T."/>
            <person name="Winkler M.E."/>
        </authorList>
    </citation>
    <scope>NUCLEOTIDE SEQUENCE</scope>
</reference>
<dbReference type="PIRSF" id="PIRSF029755">
    <property type="entry name" value="UCP029755"/>
    <property type="match status" value="1"/>
</dbReference>
<name>A0A381VII5_9ZZZZ</name>
<accession>A0A381VII5</accession>
<dbReference type="InterPro" id="IPR038021">
    <property type="entry name" value="Putative_hydro-lyase"/>
</dbReference>
<dbReference type="FunFam" id="3.30.2040.10:FF:000001">
    <property type="entry name" value="D-glutamate cyclase, mitochondrial"/>
    <property type="match status" value="1"/>
</dbReference>
<dbReference type="Gene3D" id="3.40.1640.10">
    <property type="entry name" value="PSTPO5379-like"/>
    <property type="match status" value="1"/>
</dbReference>
<dbReference type="PANTHER" id="PTHR32022">
    <property type="entry name" value="D-GLUTAMATE CYCLASE, MITOCHONDRIAL"/>
    <property type="match status" value="1"/>
</dbReference>
<proteinExistence type="inferred from homology"/>
<dbReference type="GO" id="GO:0016829">
    <property type="term" value="F:lyase activity"/>
    <property type="evidence" value="ECO:0007669"/>
    <property type="project" value="UniProtKB-KW"/>
</dbReference>
<dbReference type="SUPFAM" id="SSF160920">
    <property type="entry name" value="PSTPO5379-like"/>
    <property type="match status" value="1"/>
</dbReference>
<dbReference type="HAMAP" id="MF_01830">
    <property type="entry name" value="Hydro_lyase"/>
    <property type="match status" value="1"/>
</dbReference>